<dbReference type="InterPro" id="IPR000014">
    <property type="entry name" value="PAS"/>
</dbReference>
<feature type="domain" description="Response regulatory" evidence="9">
    <location>
        <begin position="629"/>
        <end position="744"/>
    </location>
</feature>
<accession>A0A853IN94</accession>
<dbReference type="PANTHER" id="PTHR43547:SF2">
    <property type="entry name" value="HYBRID SIGNAL TRANSDUCTION HISTIDINE KINASE C"/>
    <property type="match status" value="1"/>
</dbReference>
<dbReference type="SMART" id="SM00387">
    <property type="entry name" value="HATPase_c"/>
    <property type="match status" value="1"/>
</dbReference>
<feature type="modified residue" description="4-aspartylphosphate" evidence="7">
    <location>
        <position position="678"/>
    </location>
</feature>
<dbReference type="InterPro" id="IPR000700">
    <property type="entry name" value="PAS-assoc_C"/>
</dbReference>
<evidence type="ECO:0000256" key="5">
    <source>
        <dbReference type="ARBA" id="ARBA00022679"/>
    </source>
</evidence>
<dbReference type="InterPro" id="IPR036097">
    <property type="entry name" value="HisK_dim/P_sf"/>
</dbReference>
<dbReference type="InterPro" id="IPR004358">
    <property type="entry name" value="Sig_transdc_His_kin-like_C"/>
</dbReference>
<dbReference type="PROSITE" id="PS50113">
    <property type="entry name" value="PAC"/>
    <property type="match status" value="1"/>
</dbReference>
<evidence type="ECO:0000313" key="12">
    <source>
        <dbReference type="Proteomes" id="UP000589716"/>
    </source>
</evidence>
<dbReference type="GO" id="GO:0000155">
    <property type="term" value="F:phosphorelay sensor kinase activity"/>
    <property type="evidence" value="ECO:0007669"/>
    <property type="project" value="InterPro"/>
</dbReference>
<dbReference type="CDD" id="cd17580">
    <property type="entry name" value="REC_2_DhkD-like"/>
    <property type="match status" value="1"/>
</dbReference>
<proteinExistence type="predicted"/>
<reference evidence="11 12" key="1">
    <citation type="submission" date="2020-07" db="EMBL/GenBank/DDBJ databases">
        <authorList>
            <person name="Maaloum M."/>
        </authorList>
    </citation>
    <scope>NUCLEOTIDE SEQUENCE [LARGE SCALE GENOMIC DNA]</scope>
    <source>
        <strain evidence="11 12">GCS-AN-3</strain>
    </source>
</reference>
<evidence type="ECO:0000313" key="11">
    <source>
        <dbReference type="EMBL" id="NZA02093.1"/>
    </source>
</evidence>
<keyword evidence="5" id="KW-0808">Transferase</keyword>
<dbReference type="SUPFAM" id="SSF55874">
    <property type="entry name" value="ATPase domain of HSP90 chaperone/DNA topoisomerase II/histidine kinase"/>
    <property type="match status" value="1"/>
</dbReference>
<dbReference type="EMBL" id="JACCKX010000001">
    <property type="protein sequence ID" value="NZA02093.1"/>
    <property type="molecule type" value="Genomic_DNA"/>
</dbReference>
<dbReference type="Pfam" id="PF00072">
    <property type="entry name" value="Response_reg"/>
    <property type="match status" value="1"/>
</dbReference>
<dbReference type="SMART" id="SM00091">
    <property type="entry name" value="PAS"/>
    <property type="match status" value="1"/>
</dbReference>
<dbReference type="Gene3D" id="1.10.287.130">
    <property type="match status" value="1"/>
</dbReference>
<dbReference type="PROSITE" id="PS50110">
    <property type="entry name" value="RESPONSE_REGULATORY"/>
    <property type="match status" value="1"/>
</dbReference>
<feature type="domain" description="Histidine kinase" evidence="8">
    <location>
        <begin position="392"/>
        <end position="608"/>
    </location>
</feature>
<dbReference type="PROSITE" id="PS50109">
    <property type="entry name" value="HIS_KIN"/>
    <property type="match status" value="1"/>
</dbReference>
<evidence type="ECO:0000256" key="6">
    <source>
        <dbReference type="ARBA" id="ARBA00022777"/>
    </source>
</evidence>
<dbReference type="SMART" id="SM00388">
    <property type="entry name" value="HisKA"/>
    <property type="match status" value="1"/>
</dbReference>
<dbReference type="NCBIfam" id="TIGR00229">
    <property type="entry name" value="sensory_box"/>
    <property type="match status" value="1"/>
</dbReference>
<dbReference type="FunFam" id="3.30.565.10:FF:000006">
    <property type="entry name" value="Sensor histidine kinase WalK"/>
    <property type="match status" value="1"/>
</dbReference>
<dbReference type="InterPro" id="IPR003661">
    <property type="entry name" value="HisK_dim/P_dom"/>
</dbReference>
<dbReference type="Gene3D" id="3.30.450.20">
    <property type="entry name" value="PAS domain"/>
    <property type="match status" value="2"/>
</dbReference>
<evidence type="ECO:0000256" key="7">
    <source>
        <dbReference type="PROSITE-ProRule" id="PRU00169"/>
    </source>
</evidence>
<dbReference type="Gene3D" id="3.30.565.10">
    <property type="entry name" value="Histidine kinase-like ATPase, C-terminal domain"/>
    <property type="match status" value="1"/>
</dbReference>
<dbReference type="SUPFAM" id="SSF52172">
    <property type="entry name" value="CheY-like"/>
    <property type="match status" value="1"/>
</dbReference>
<dbReference type="RefSeq" id="WP_180550458.1">
    <property type="nucleotide sequence ID" value="NZ_JACCKX010000001.1"/>
</dbReference>
<protein>
    <recommendedName>
        <fullName evidence="3">histidine kinase</fullName>
        <ecNumber evidence="3">2.7.13.3</ecNumber>
    </recommendedName>
</protein>
<dbReference type="SMART" id="SM00448">
    <property type="entry name" value="REC"/>
    <property type="match status" value="1"/>
</dbReference>
<evidence type="ECO:0000259" key="8">
    <source>
        <dbReference type="PROSITE" id="PS50109"/>
    </source>
</evidence>
<dbReference type="CDD" id="cd00082">
    <property type="entry name" value="HisKA"/>
    <property type="match status" value="1"/>
</dbReference>
<evidence type="ECO:0000259" key="10">
    <source>
        <dbReference type="PROSITE" id="PS50113"/>
    </source>
</evidence>
<dbReference type="InterPro" id="IPR036890">
    <property type="entry name" value="HATPase_C_sf"/>
</dbReference>
<dbReference type="InterPro" id="IPR003594">
    <property type="entry name" value="HATPase_dom"/>
</dbReference>
<evidence type="ECO:0000259" key="9">
    <source>
        <dbReference type="PROSITE" id="PS50110"/>
    </source>
</evidence>
<dbReference type="InterPro" id="IPR011006">
    <property type="entry name" value="CheY-like_superfamily"/>
</dbReference>
<evidence type="ECO:0000256" key="2">
    <source>
        <dbReference type="ARBA" id="ARBA00004429"/>
    </source>
</evidence>
<dbReference type="CDD" id="cd00075">
    <property type="entry name" value="HATPase"/>
    <property type="match status" value="1"/>
</dbReference>
<dbReference type="GO" id="GO:0005886">
    <property type="term" value="C:plasma membrane"/>
    <property type="evidence" value="ECO:0007669"/>
    <property type="project" value="UniProtKB-SubCell"/>
</dbReference>
<comment type="caution">
    <text evidence="11">The sequence shown here is derived from an EMBL/GenBank/DDBJ whole genome shotgun (WGS) entry which is preliminary data.</text>
</comment>
<dbReference type="InterPro" id="IPR013656">
    <property type="entry name" value="PAS_4"/>
</dbReference>
<dbReference type="Proteomes" id="UP000589716">
    <property type="component" value="Unassembled WGS sequence"/>
</dbReference>
<keyword evidence="12" id="KW-1185">Reference proteome</keyword>
<dbReference type="SUPFAM" id="SSF55785">
    <property type="entry name" value="PYP-like sensor domain (PAS domain)"/>
    <property type="match status" value="1"/>
</dbReference>
<sequence>MIGPKLRHIMQGGAATWDEDQLIPGLRDGRTVDVYWNYSFTPVLLEDGQVGGVLVVATETTARMVASRRQAALHQVNDALARLSPDKPDLFSAALQSLQAASRDVPCAAYLRWPHAADAPQVVDCVGIGEYQWPAGEPVLPTALAGQQALFDTLMQGRHVVLPGRLRLTTPEHPEPVTDLVLLPMRHAGEAGLQCMGFGLNPRVPLDQAYLQFLQQIADDVGAAIDRGESARARARAFEERDNLLRQAPVAIAILSGPEQTFTLVNPLYCRVTDRSPDQLIGKTYREAFPELADTPLPGILQQVYRTGERYASPESLIPLTIDGALSDRYFEFNLEPMRDLQQQVTGLMAVAIDVTHRVLARASLDRSHAERQQLLERAHDAARAKDEFLAMLGHELRNPLAPIVSALHVMERKGAGAERERAVIERQVKHMTRLVDDLLDVSRIARGRIRLEPTLARAAVLLQRAAEMVQPLVEQRGHRLDVSLPSSPVLWWGDSARLVQVITNLLTNAVRYTPPGGHIRLSGRREGQALVIEVADNGTGIAPELLPDVFDVFYQGQKQGIDRSQGGLGLGLALVKNLVVLHGGEVEAHSAGRDQGSRFVVRLPLREQPALAEGAWPQGEQAAAQSRRVLLVDDNRDAVDLLAESLALQGNELRVAYTPEQALSVAERFQPQVAVLDVGLPDMDGHELGRRLRARLGEGCVLIALSGYGQDSDRERAQVSGFAHYLVKPVEPAQLHALIAGIPVNGTAQRG</sequence>
<comment type="subcellular location">
    <subcellularLocation>
        <location evidence="2">Cell inner membrane</location>
        <topology evidence="2">Multi-pass membrane protein</topology>
    </subcellularLocation>
</comment>
<dbReference type="InterPro" id="IPR001789">
    <property type="entry name" value="Sig_transdc_resp-reg_receiver"/>
</dbReference>
<dbReference type="EC" id="2.7.13.3" evidence="3"/>
<gene>
    <name evidence="11" type="ORF">H0I39_10630</name>
</gene>
<evidence type="ECO:0000256" key="1">
    <source>
        <dbReference type="ARBA" id="ARBA00000085"/>
    </source>
</evidence>
<dbReference type="AlphaFoldDB" id="A0A853IN94"/>
<comment type="catalytic activity">
    <reaction evidence="1">
        <text>ATP + protein L-histidine = ADP + protein N-phospho-L-histidine.</text>
        <dbReference type="EC" id="2.7.13.3"/>
    </reaction>
</comment>
<keyword evidence="4 7" id="KW-0597">Phosphoprotein</keyword>
<feature type="domain" description="PAC" evidence="10">
    <location>
        <begin position="311"/>
        <end position="367"/>
    </location>
</feature>
<dbReference type="PANTHER" id="PTHR43547">
    <property type="entry name" value="TWO-COMPONENT HISTIDINE KINASE"/>
    <property type="match status" value="1"/>
</dbReference>
<evidence type="ECO:0000256" key="3">
    <source>
        <dbReference type="ARBA" id="ARBA00012438"/>
    </source>
</evidence>
<evidence type="ECO:0000256" key="4">
    <source>
        <dbReference type="ARBA" id="ARBA00022553"/>
    </source>
</evidence>
<dbReference type="CDD" id="cd00130">
    <property type="entry name" value="PAS"/>
    <property type="match status" value="1"/>
</dbReference>
<keyword evidence="6" id="KW-0418">Kinase</keyword>
<name>A0A853IN94_9BURK</name>
<dbReference type="Pfam" id="PF00512">
    <property type="entry name" value="HisKA"/>
    <property type="match status" value="1"/>
</dbReference>
<dbReference type="Gene3D" id="3.40.50.2300">
    <property type="match status" value="1"/>
</dbReference>
<dbReference type="SUPFAM" id="SSF47384">
    <property type="entry name" value="Homodimeric domain of signal transducing histidine kinase"/>
    <property type="match status" value="1"/>
</dbReference>
<dbReference type="Pfam" id="PF08448">
    <property type="entry name" value="PAS_4"/>
    <property type="match status" value="1"/>
</dbReference>
<dbReference type="InterPro" id="IPR005467">
    <property type="entry name" value="His_kinase_dom"/>
</dbReference>
<organism evidence="11 12">
    <name type="scientific">Ottowia beijingensis</name>
    <dbReference type="NCBI Taxonomy" id="1207057"/>
    <lineage>
        <taxon>Bacteria</taxon>
        <taxon>Pseudomonadati</taxon>
        <taxon>Pseudomonadota</taxon>
        <taxon>Betaproteobacteria</taxon>
        <taxon>Burkholderiales</taxon>
        <taxon>Comamonadaceae</taxon>
        <taxon>Ottowia</taxon>
    </lineage>
</organism>
<dbReference type="InterPro" id="IPR035965">
    <property type="entry name" value="PAS-like_dom_sf"/>
</dbReference>
<dbReference type="Pfam" id="PF02518">
    <property type="entry name" value="HATPase_c"/>
    <property type="match status" value="1"/>
</dbReference>
<dbReference type="PRINTS" id="PR00344">
    <property type="entry name" value="BCTRLSENSOR"/>
</dbReference>